<reference evidence="8" key="1">
    <citation type="submission" date="2012-06" db="EMBL/GenBank/DDBJ databases">
        <title>Genome analysis of multiple Granulibacter bethesdensis isolates demonstrates substantial genome diversity.</title>
        <authorList>
            <person name="Greenberg D.E."/>
            <person name="Porcella S.F."/>
            <person name="Zarember K."/>
            <person name="Zelazny A.M."/>
            <person name="Bruno D."/>
            <person name="Martens C."/>
            <person name="Barbian K.D."/>
            <person name="Jaske E."/>
            <person name="Holland S.M."/>
        </authorList>
    </citation>
    <scope>NUCLEOTIDE SEQUENCE [LARGE SCALE GENOMIC DNA]</scope>
    <source>
        <strain evidence="8">CGDNIH3</strain>
    </source>
</reference>
<evidence type="ECO:0000256" key="3">
    <source>
        <dbReference type="ARBA" id="ARBA00022723"/>
    </source>
</evidence>
<keyword evidence="2 5" id="KW-0540">Nuclease</keyword>
<keyword evidence="4 5" id="KW-0378">Hydrolase</keyword>
<keyword evidence="1 5" id="KW-1277">Toxin-antitoxin system</keyword>
<dbReference type="RefSeq" id="WP_025287407.1">
    <property type="nucleotide sequence ID" value="NZ_CP003181.2"/>
</dbReference>
<dbReference type="EC" id="3.1.-.-" evidence="5"/>
<organism evidence="7 8">
    <name type="scientific">Granulibacter bethesdensis</name>
    <dbReference type="NCBI Taxonomy" id="364410"/>
    <lineage>
        <taxon>Bacteria</taxon>
        <taxon>Pseudomonadati</taxon>
        <taxon>Pseudomonadota</taxon>
        <taxon>Alphaproteobacteria</taxon>
        <taxon>Acetobacterales</taxon>
        <taxon>Acetobacteraceae</taxon>
        <taxon>Granulibacter</taxon>
    </lineage>
</organism>
<evidence type="ECO:0000256" key="2">
    <source>
        <dbReference type="ARBA" id="ARBA00022722"/>
    </source>
</evidence>
<comment type="similarity">
    <text evidence="5">Belongs to the PINc/VapC protein family.</text>
</comment>
<dbReference type="Gene3D" id="3.40.50.1010">
    <property type="entry name" value="5'-nuclease"/>
    <property type="match status" value="1"/>
</dbReference>
<dbReference type="SUPFAM" id="SSF88723">
    <property type="entry name" value="PIN domain-like"/>
    <property type="match status" value="1"/>
</dbReference>
<dbReference type="Proteomes" id="UP000019438">
    <property type="component" value="Chromosome"/>
</dbReference>
<evidence type="ECO:0000256" key="4">
    <source>
        <dbReference type="ARBA" id="ARBA00022801"/>
    </source>
</evidence>
<dbReference type="Pfam" id="PF01850">
    <property type="entry name" value="PIN"/>
    <property type="match status" value="1"/>
</dbReference>
<keyword evidence="5" id="KW-0800">Toxin</keyword>
<name>A0AAN0RFF1_9PROT</name>
<dbReference type="InterPro" id="IPR029060">
    <property type="entry name" value="PIN-like_dom_sf"/>
</dbReference>
<sequence length="141" mass="15720">MIIDTSALLAIVLGEPDGPRYLEALVAAERPRMSAANWLEASMMVEEKGGRLAGLRFDEFIRAAGIEIVPVSAEQATVARGAWRYFGRFRHAHRLNYGDCLAYALAKTEGDRLLYKGLDFDHTDIEPAIQPEETVLQEIQD</sequence>
<accession>A0AAN0RFF1</accession>
<evidence type="ECO:0000313" key="7">
    <source>
        <dbReference type="EMBL" id="AHJ63995.1"/>
    </source>
</evidence>
<gene>
    <name evidence="5" type="primary">vapC</name>
    <name evidence="7" type="ORF">GbCGDNIH3_2100</name>
</gene>
<dbReference type="GO" id="GO:0016787">
    <property type="term" value="F:hydrolase activity"/>
    <property type="evidence" value="ECO:0007669"/>
    <property type="project" value="UniProtKB-KW"/>
</dbReference>
<keyword evidence="5" id="KW-0460">Magnesium</keyword>
<proteinExistence type="inferred from homology"/>
<feature type="binding site" evidence="5">
    <location>
        <position position="99"/>
    </location>
    <ligand>
        <name>Mg(2+)</name>
        <dbReference type="ChEBI" id="CHEBI:18420"/>
    </ligand>
</feature>
<dbReference type="AlphaFoldDB" id="A0AAN0RFF1"/>
<feature type="binding site" evidence="5">
    <location>
        <position position="4"/>
    </location>
    <ligand>
        <name>Mg(2+)</name>
        <dbReference type="ChEBI" id="CHEBI:18420"/>
    </ligand>
</feature>
<dbReference type="EMBL" id="CP003181">
    <property type="protein sequence ID" value="AHJ63995.1"/>
    <property type="molecule type" value="Genomic_DNA"/>
</dbReference>
<dbReference type="InterPro" id="IPR002716">
    <property type="entry name" value="PIN_dom"/>
</dbReference>
<keyword evidence="3 5" id="KW-0479">Metal-binding</keyword>
<feature type="domain" description="PIN" evidence="6">
    <location>
        <begin position="1"/>
        <end position="124"/>
    </location>
</feature>
<comment type="function">
    <text evidence="5">Toxic component of a toxin-antitoxin (TA) system. An RNase.</text>
</comment>
<evidence type="ECO:0000313" key="8">
    <source>
        <dbReference type="Proteomes" id="UP000019438"/>
    </source>
</evidence>
<dbReference type="GO" id="GO:0004540">
    <property type="term" value="F:RNA nuclease activity"/>
    <property type="evidence" value="ECO:0007669"/>
    <property type="project" value="InterPro"/>
</dbReference>
<dbReference type="GO" id="GO:0090729">
    <property type="term" value="F:toxin activity"/>
    <property type="evidence" value="ECO:0007669"/>
    <property type="project" value="UniProtKB-KW"/>
</dbReference>
<dbReference type="GO" id="GO:0000287">
    <property type="term" value="F:magnesium ion binding"/>
    <property type="evidence" value="ECO:0007669"/>
    <property type="project" value="UniProtKB-UniRule"/>
</dbReference>
<dbReference type="InterPro" id="IPR022907">
    <property type="entry name" value="VapC_family"/>
</dbReference>
<protein>
    <recommendedName>
        <fullName evidence="5">Ribonuclease VapC</fullName>
        <shortName evidence="5">RNase VapC</shortName>
        <ecNumber evidence="5">3.1.-.-</ecNumber>
    </recommendedName>
    <alternativeName>
        <fullName evidence="5">Toxin VapC</fullName>
    </alternativeName>
</protein>
<evidence type="ECO:0000256" key="5">
    <source>
        <dbReference type="HAMAP-Rule" id="MF_00265"/>
    </source>
</evidence>
<comment type="cofactor">
    <cofactor evidence="5">
        <name>Mg(2+)</name>
        <dbReference type="ChEBI" id="CHEBI:18420"/>
    </cofactor>
</comment>
<evidence type="ECO:0000256" key="1">
    <source>
        <dbReference type="ARBA" id="ARBA00022649"/>
    </source>
</evidence>
<dbReference type="KEGG" id="gbc:GbCGDNIH3_2100"/>
<dbReference type="HAMAP" id="MF_00265">
    <property type="entry name" value="VapC_Nob1"/>
    <property type="match status" value="1"/>
</dbReference>
<evidence type="ECO:0000259" key="6">
    <source>
        <dbReference type="Pfam" id="PF01850"/>
    </source>
</evidence>
<dbReference type="CDD" id="cd09871">
    <property type="entry name" value="PIN_MtVapC28-VapC30-like"/>
    <property type="match status" value="1"/>
</dbReference>